<evidence type="ECO:0000256" key="1">
    <source>
        <dbReference type="SAM" id="MobiDB-lite"/>
    </source>
</evidence>
<keyword evidence="2" id="KW-0472">Membrane</keyword>
<organism evidence="3 4">
    <name type="scientific">Caulobacter vibrioides</name>
    <name type="common">Caulobacter crescentus</name>
    <dbReference type="NCBI Taxonomy" id="155892"/>
    <lineage>
        <taxon>Bacteria</taxon>
        <taxon>Pseudomonadati</taxon>
        <taxon>Pseudomonadota</taxon>
        <taxon>Alphaproteobacteria</taxon>
        <taxon>Caulobacterales</taxon>
        <taxon>Caulobacteraceae</taxon>
        <taxon>Caulobacter</taxon>
    </lineage>
</organism>
<evidence type="ECO:0000256" key="2">
    <source>
        <dbReference type="SAM" id="Phobius"/>
    </source>
</evidence>
<dbReference type="Proteomes" id="UP000217311">
    <property type="component" value="Chromosome"/>
</dbReference>
<dbReference type="AlphaFoldDB" id="A0A290MG47"/>
<protein>
    <submittedName>
        <fullName evidence="3">DUF4175 domain-containing protein</fullName>
    </submittedName>
</protein>
<feature type="region of interest" description="Disordered" evidence="1">
    <location>
        <begin position="456"/>
        <end position="518"/>
    </location>
</feature>
<name>A0A290MG47_CAUVI</name>
<sequence>MIAALAHLPRAARLRGVLDTLAIGAPAVLAGGVAAWRVAGPLGTLTVGAAGLGVTVWTAWKRTQRFDRAWLTAALDARAPGLEDSSDLLFAPPESLTGLAALQQARLRDRLKEAAALDLRPAWSRRAIATSVTVSAVVIAAAALWPAPGGPGSHQGPAAPAPLAAPHLTGARLRITPPTYTGQRAFEQSSLDVRAPAGSQVAWSLGFLPHPDAATLTLPGETALPLRRDGGRWTGARAFERSALYRIEAPGLPRQRLHRLEMIPDTAPVVRVVTPTTALSFVEPGQTRWTPVFEARDDYGVAATATLKITVTKGEGENITTTERTQTLVGQGEARLKRFPLSLDLRREGLERGGDLIVQLIVRDNRQPAPQTVEGPSVILRWPTAPPPVDGLEGMARKILPVYFRSQRQIIIDAEALLARKARISADKFMDSANGLGEDQAQLRLRYGQFMGEEAEGGGGGVGLALPTSDAPALDLPTNDGPAAPAAKAEAHDDDHDHDHGPGDGHDHGEAEEGSPLGDMDKLLAQFGHAHDSGDAATLFSPSTRATLAQALDAMWDSERALRQGQVQAALPHANRALVLLKTAQQATRIYLARTPPKLPPIDLSRRMSGKRDGIVAGRLAPLVRDPAERPAVAAWRALGQTGPAAAPPNLDALTRWVGANAARLPDALSISAAIDTVRNEPQCQDCRRKLRALLWTALERPTPSVQRRAPVDPRGRLYLDALR</sequence>
<evidence type="ECO:0000313" key="4">
    <source>
        <dbReference type="Proteomes" id="UP000217311"/>
    </source>
</evidence>
<reference evidence="4" key="1">
    <citation type="submission" date="2017-09" db="EMBL/GenBank/DDBJ databases">
        <title>Genome evolution observed in wild isolates of Caulobacter crescentus.</title>
        <authorList>
            <person name="Ely B."/>
            <person name="Wilson K."/>
            <person name="Scott D."/>
        </authorList>
    </citation>
    <scope>NUCLEOTIDE SEQUENCE [LARGE SCALE GENOMIC DNA]</scope>
    <source>
        <strain evidence="4">CB13b1a</strain>
    </source>
</reference>
<keyword evidence="2" id="KW-1133">Transmembrane helix</keyword>
<keyword evidence="2" id="KW-0812">Transmembrane</keyword>
<evidence type="ECO:0000313" key="3">
    <source>
        <dbReference type="EMBL" id="ATC31061.1"/>
    </source>
</evidence>
<feature type="transmembrane region" description="Helical" evidence="2">
    <location>
        <begin position="127"/>
        <end position="145"/>
    </location>
</feature>
<feature type="transmembrane region" description="Helical" evidence="2">
    <location>
        <begin position="16"/>
        <end position="36"/>
    </location>
</feature>
<accession>A0A290MG47</accession>
<dbReference type="EMBL" id="CP023315">
    <property type="protein sequence ID" value="ATC31061.1"/>
    <property type="molecule type" value="Genomic_DNA"/>
</dbReference>
<proteinExistence type="predicted"/>
<gene>
    <name evidence="3" type="ORF">CA606_01115</name>
</gene>
<dbReference type="RefSeq" id="WP_096050527.1">
    <property type="nucleotide sequence ID" value="NZ_CP023315.3"/>
</dbReference>
<feature type="transmembrane region" description="Helical" evidence="2">
    <location>
        <begin position="42"/>
        <end position="60"/>
    </location>
</feature>
<feature type="compositionally biased region" description="Basic and acidic residues" evidence="1">
    <location>
        <begin position="489"/>
        <end position="511"/>
    </location>
</feature>